<comment type="similarity">
    <text evidence="3">Belongs to the Nudix hydrolase family.</text>
</comment>
<dbReference type="SUPFAM" id="SSF55811">
    <property type="entry name" value="Nudix"/>
    <property type="match status" value="1"/>
</dbReference>
<dbReference type="Proteomes" id="UP000682134">
    <property type="component" value="Unassembled WGS sequence"/>
</dbReference>
<accession>A0A940NN68</accession>
<dbReference type="PANTHER" id="PTHR43046">
    <property type="entry name" value="GDP-MANNOSE MANNOSYL HYDROLASE"/>
    <property type="match status" value="1"/>
</dbReference>
<comment type="cofactor">
    <cofactor evidence="1">
        <name>Mg(2+)</name>
        <dbReference type="ChEBI" id="CHEBI:18420"/>
    </cofactor>
</comment>
<dbReference type="InterPro" id="IPR015797">
    <property type="entry name" value="NUDIX_hydrolase-like_dom_sf"/>
</dbReference>
<dbReference type="PRINTS" id="PR00502">
    <property type="entry name" value="NUDIXFAMILY"/>
</dbReference>
<dbReference type="InterPro" id="IPR000086">
    <property type="entry name" value="NUDIX_hydrolase_dom"/>
</dbReference>
<evidence type="ECO:0000313" key="5">
    <source>
        <dbReference type="EMBL" id="MBP0725234.1"/>
    </source>
</evidence>
<keyword evidence="2 3" id="KW-0378">Hydrolase</keyword>
<name>A0A940NN68_9BACI</name>
<dbReference type="RefSeq" id="WP_209404588.1">
    <property type="nucleotide sequence ID" value="NZ_JAGIYQ010000005.1"/>
</dbReference>
<dbReference type="GO" id="GO:0016787">
    <property type="term" value="F:hydrolase activity"/>
    <property type="evidence" value="ECO:0007669"/>
    <property type="project" value="UniProtKB-KW"/>
</dbReference>
<reference evidence="5" key="1">
    <citation type="submission" date="2021-04" db="EMBL/GenBank/DDBJ databases">
        <title>Genome seq and assembly of Bacillus sp.</title>
        <authorList>
            <person name="Chhetri G."/>
        </authorList>
    </citation>
    <scope>NUCLEOTIDE SEQUENCE</scope>
    <source>
        <strain evidence="5">RG28</strain>
    </source>
</reference>
<dbReference type="InterPro" id="IPR020476">
    <property type="entry name" value="Nudix_hydrolase"/>
</dbReference>
<sequence>MKKWIGSAGICVNEKNEMLMVLQGQPHKKKVWSIPSGGKELNETYEECCIREISEETGYEVGIVKSLFVKEGNSYGFDVIVHYFEVEVVGGECKIQDPDGLIYEVSWKSVNELKELDLSFPEDREYLISFIQEKNYQKQ</sequence>
<evidence type="ECO:0000313" key="6">
    <source>
        <dbReference type="Proteomes" id="UP000682134"/>
    </source>
</evidence>
<dbReference type="PROSITE" id="PS51462">
    <property type="entry name" value="NUDIX"/>
    <property type="match status" value="1"/>
</dbReference>
<keyword evidence="6" id="KW-1185">Reference proteome</keyword>
<proteinExistence type="inferred from homology"/>
<dbReference type="Pfam" id="PF00293">
    <property type="entry name" value="NUDIX"/>
    <property type="match status" value="1"/>
</dbReference>
<dbReference type="EMBL" id="JAGIYQ010000005">
    <property type="protein sequence ID" value="MBP0725234.1"/>
    <property type="molecule type" value="Genomic_DNA"/>
</dbReference>
<organism evidence="5 6">
    <name type="scientific">Gottfriedia endophytica</name>
    <dbReference type="NCBI Taxonomy" id="2820819"/>
    <lineage>
        <taxon>Bacteria</taxon>
        <taxon>Bacillati</taxon>
        <taxon>Bacillota</taxon>
        <taxon>Bacilli</taxon>
        <taxon>Bacillales</taxon>
        <taxon>Bacillaceae</taxon>
        <taxon>Gottfriedia</taxon>
    </lineage>
</organism>
<protein>
    <submittedName>
        <fullName evidence="5">NUDIX hydrolase</fullName>
    </submittedName>
</protein>
<evidence type="ECO:0000256" key="2">
    <source>
        <dbReference type="ARBA" id="ARBA00022801"/>
    </source>
</evidence>
<evidence type="ECO:0000259" key="4">
    <source>
        <dbReference type="PROSITE" id="PS51462"/>
    </source>
</evidence>
<dbReference type="CDD" id="cd02883">
    <property type="entry name" value="NUDIX_Hydrolase"/>
    <property type="match status" value="1"/>
</dbReference>
<dbReference type="AlphaFoldDB" id="A0A940NN68"/>
<evidence type="ECO:0000256" key="1">
    <source>
        <dbReference type="ARBA" id="ARBA00001946"/>
    </source>
</evidence>
<dbReference type="PROSITE" id="PS00893">
    <property type="entry name" value="NUDIX_BOX"/>
    <property type="match status" value="1"/>
</dbReference>
<dbReference type="Gene3D" id="3.90.79.10">
    <property type="entry name" value="Nucleoside Triphosphate Pyrophosphohydrolase"/>
    <property type="match status" value="1"/>
</dbReference>
<feature type="domain" description="Nudix hydrolase" evidence="4">
    <location>
        <begin position="3"/>
        <end position="131"/>
    </location>
</feature>
<gene>
    <name evidence="5" type="ORF">J5Y03_08530</name>
</gene>
<dbReference type="PANTHER" id="PTHR43046:SF2">
    <property type="entry name" value="8-OXO-DGTP DIPHOSPHATASE-RELATED"/>
    <property type="match status" value="1"/>
</dbReference>
<evidence type="ECO:0000256" key="3">
    <source>
        <dbReference type="RuleBase" id="RU003476"/>
    </source>
</evidence>
<dbReference type="InterPro" id="IPR020084">
    <property type="entry name" value="NUDIX_hydrolase_CS"/>
</dbReference>
<comment type="caution">
    <text evidence="5">The sequence shown here is derived from an EMBL/GenBank/DDBJ whole genome shotgun (WGS) entry which is preliminary data.</text>
</comment>